<dbReference type="InterPro" id="IPR013249">
    <property type="entry name" value="RNA_pol_sigma70_r4_t2"/>
</dbReference>
<gene>
    <name evidence="6" type="ORF">BA92_06645</name>
</gene>
<dbReference type="InterPro" id="IPR013324">
    <property type="entry name" value="RNA_pol_sigma_r3/r4-like"/>
</dbReference>
<dbReference type="InterPro" id="IPR014327">
    <property type="entry name" value="RNA_pol_sigma70_bacteroid"/>
</dbReference>
<name>A0A0C3RGP5_9PORP</name>
<dbReference type="NCBIfam" id="TIGR02985">
    <property type="entry name" value="Sig70_bacteroi1"/>
    <property type="match status" value="1"/>
</dbReference>
<dbReference type="AlphaFoldDB" id="A0A0C3RGP5"/>
<dbReference type="NCBIfam" id="TIGR02937">
    <property type="entry name" value="sigma70-ECF"/>
    <property type="match status" value="1"/>
</dbReference>
<proteinExistence type="inferred from homology"/>
<comment type="similarity">
    <text evidence="1">Belongs to the sigma-70 factor family. ECF subfamily.</text>
</comment>
<organism evidence="6 7">
    <name type="scientific">Sanguibacteroides justesenii</name>
    <dbReference type="NCBI Taxonomy" id="1547597"/>
    <lineage>
        <taxon>Bacteria</taxon>
        <taxon>Pseudomonadati</taxon>
        <taxon>Bacteroidota</taxon>
        <taxon>Bacteroidia</taxon>
        <taxon>Bacteroidales</taxon>
        <taxon>Porphyromonadaceae</taxon>
        <taxon>Sanguibacteroides</taxon>
    </lineage>
</organism>
<dbReference type="InterPro" id="IPR013325">
    <property type="entry name" value="RNA_pol_sigma_r2"/>
</dbReference>
<evidence type="ECO:0000256" key="3">
    <source>
        <dbReference type="ARBA" id="ARBA00023082"/>
    </source>
</evidence>
<dbReference type="Gene3D" id="1.10.1740.10">
    <property type="match status" value="1"/>
</dbReference>
<dbReference type="Proteomes" id="UP000031980">
    <property type="component" value="Unassembled WGS sequence"/>
</dbReference>
<dbReference type="PRINTS" id="PR00038">
    <property type="entry name" value="HTHLUXR"/>
</dbReference>
<keyword evidence="7" id="KW-1185">Reference proteome</keyword>
<dbReference type="InterPro" id="IPR036388">
    <property type="entry name" value="WH-like_DNA-bd_sf"/>
</dbReference>
<keyword evidence="4" id="KW-0804">Transcription</keyword>
<dbReference type="CDD" id="cd06171">
    <property type="entry name" value="Sigma70_r4"/>
    <property type="match status" value="1"/>
</dbReference>
<reference evidence="6 7" key="1">
    <citation type="submission" date="2014-07" db="EMBL/GenBank/DDBJ databases">
        <title>Porphyromonadaceae bacterium OUH 308042 = ATCC BAA-2681 = DSM 28342 draft genome.</title>
        <authorList>
            <person name="Sydenham T.V."/>
            <person name="Hasman H."/>
            <person name="Justensen U.S."/>
        </authorList>
    </citation>
    <scope>NUCLEOTIDE SEQUENCE [LARGE SCALE GENOMIC DNA]</scope>
    <source>
        <strain evidence="6 7">OUH 308042</strain>
    </source>
</reference>
<keyword evidence="2" id="KW-0805">Transcription regulation</keyword>
<dbReference type="SMART" id="SM00421">
    <property type="entry name" value="HTH_LUXR"/>
    <property type="match status" value="1"/>
</dbReference>
<evidence type="ECO:0000313" key="6">
    <source>
        <dbReference type="EMBL" id="KIO44709.1"/>
    </source>
</evidence>
<dbReference type="EMBL" id="JPIU01000038">
    <property type="protein sequence ID" value="KIO44709.1"/>
    <property type="molecule type" value="Genomic_DNA"/>
</dbReference>
<dbReference type="SUPFAM" id="SSF88946">
    <property type="entry name" value="Sigma2 domain of RNA polymerase sigma factors"/>
    <property type="match status" value="1"/>
</dbReference>
<dbReference type="GO" id="GO:0003677">
    <property type="term" value="F:DNA binding"/>
    <property type="evidence" value="ECO:0007669"/>
    <property type="project" value="InterPro"/>
</dbReference>
<accession>A0A0C3RGP5</accession>
<sequence length="185" mass="22062">MTIIPENRLTSFREGHEETFRYYYEMYYDSLCIFGTRMLKEEEVAIDIVQDVFVNLWKAKETIESGLHLKMFIYQSMRHRCLNYIRIKKLEEKYQNECKLLASEEGFADMVVEEEVYRLVMKEIDELPSEQRKVILMHLEGKNNIEIAEIMHISVNTVRTHKARARQALKTKLNNLFIISIILGF</sequence>
<dbReference type="Gene3D" id="1.10.10.10">
    <property type="entry name" value="Winged helix-like DNA-binding domain superfamily/Winged helix DNA-binding domain"/>
    <property type="match status" value="1"/>
</dbReference>
<protein>
    <submittedName>
        <fullName evidence="6">RNA polymerase subunit sigma-24</fullName>
    </submittedName>
</protein>
<dbReference type="GO" id="GO:0006352">
    <property type="term" value="P:DNA-templated transcription initiation"/>
    <property type="evidence" value="ECO:0007669"/>
    <property type="project" value="InterPro"/>
</dbReference>
<dbReference type="InterPro" id="IPR014284">
    <property type="entry name" value="RNA_pol_sigma-70_dom"/>
</dbReference>
<dbReference type="Pfam" id="PF08281">
    <property type="entry name" value="Sigma70_r4_2"/>
    <property type="match status" value="1"/>
</dbReference>
<keyword evidence="3" id="KW-0731">Sigma factor</keyword>
<evidence type="ECO:0000259" key="5">
    <source>
        <dbReference type="SMART" id="SM00421"/>
    </source>
</evidence>
<dbReference type="GO" id="GO:0016987">
    <property type="term" value="F:sigma factor activity"/>
    <property type="evidence" value="ECO:0007669"/>
    <property type="project" value="UniProtKB-KW"/>
</dbReference>
<evidence type="ECO:0000256" key="4">
    <source>
        <dbReference type="ARBA" id="ARBA00023163"/>
    </source>
</evidence>
<evidence type="ECO:0000313" key="7">
    <source>
        <dbReference type="Proteomes" id="UP000031980"/>
    </source>
</evidence>
<evidence type="ECO:0000256" key="2">
    <source>
        <dbReference type="ARBA" id="ARBA00023015"/>
    </source>
</evidence>
<feature type="domain" description="HTH luxR-type" evidence="5">
    <location>
        <begin position="124"/>
        <end position="181"/>
    </location>
</feature>
<dbReference type="PANTHER" id="PTHR43133:SF46">
    <property type="entry name" value="RNA POLYMERASE SIGMA-70 FACTOR ECF SUBFAMILY"/>
    <property type="match status" value="1"/>
</dbReference>
<dbReference type="SUPFAM" id="SSF88659">
    <property type="entry name" value="Sigma3 and sigma4 domains of RNA polymerase sigma factors"/>
    <property type="match status" value="1"/>
</dbReference>
<dbReference type="Pfam" id="PF04542">
    <property type="entry name" value="Sigma70_r2"/>
    <property type="match status" value="1"/>
</dbReference>
<evidence type="ECO:0000256" key="1">
    <source>
        <dbReference type="ARBA" id="ARBA00010641"/>
    </source>
</evidence>
<dbReference type="OrthoDB" id="1120819at2"/>
<dbReference type="InterPro" id="IPR039425">
    <property type="entry name" value="RNA_pol_sigma-70-like"/>
</dbReference>
<dbReference type="PANTHER" id="PTHR43133">
    <property type="entry name" value="RNA POLYMERASE ECF-TYPE SIGMA FACTO"/>
    <property type="match status" value="1"/>
</dbReference>
<dbReference type="InterPro" id="IPR000792">
    <property type="entry name" value="Tscrpt_reg_LuxR_C"/>
</dbReference>
<comment type="caution">
    <text evidence="6">The sequence shown here is derived from an EMBL/GenBank/DDBJ whole genome shotgun (WGS) entry which is preliminary data.</text>
</comment>
<dbReference type="InterPro" id="IPR007627">
    <property type="entry name" value="RNA_pol_sigma70_r2"/>
</dbReference>